<name>A0ABV0Y7Y6_9TELE</name>
<evidence type="ECO:0008006" key="3">
    <source>
        <dbReference type="Google" id="ProtNLM"/>
    </source>
</evidence>
<sequence>MPYCFFHRAVIRSLVPCYVLTLMFLAVPHCFIEFAGELTSGSLPKNILNASLVAGQHYYSPACPPSNAPLLHHCHLLFPGTRRQTPSANCSTHRNQPQALCVLTSLLGSSSTPMTDVMSCLQANIKSGPEKEAVAVEEVIKMKADCTEQKMH</sequence>
<accession>A0ABV0Y7Y6</accession>
<dbReference type="Proteomes" id="UP001469553">
    <property type="component" value="Unassembled WGS sequence"/>
</dbReference>
<keyword evidence="2" id="KW-1185">Reference proteome</keyword>
<gene>
    <name evidence="1" type="ORF">AMECASPLE_035091</name>
</gene>
<protein>
    <recommendedName>
        <fullName evidence="3">Secreted protein</fullName>
    </recommendedName>
</protein>
<evidence type="ECO:0000313" key="1">
    <source>
        <dbReference type="EMBL" id="MEQ2289625.1"/>
    </source>
</evidence>
<organism evidence="1 2">
    <name type="scientific">Ameca splendens</name>
    <dbReference type="NCBI Taxonomy" id="208324"/>
    <lineage>
        <taxon>Eukaryota</taxon>
        <taxon>Metazoa</taxon>
        <taxon>Chordata</taxon>
        <taxon>Craniata</taxon>
        <taxon>Vertebrata</taxon>
        <taxon>Euteleostomi</taxon>
        <taxon>Actinopterygii</taxon>
        <taxon>Neopterygii</taxon>
        <taxon>Teleostei</taxon>
        <taxon>Neoteleostei</taxon>
        <taxon>Acanthomorphata</taxon>
        <taxon>Ovalentaria</taxon>
        <taxon>Atherinomorphae</taxon>
        <taxon>Cyprinodontiformes</taxon>
        <taxon>Goodeidae</taxon>
        <taxon>Ameca</taxon>
    </lineage>
</organism>
<reference evidence="1 2" key="1">
    <citation type="submission" date="2021-06" db="EMBL/GenBank/DDBJ databases">
        <authorList>
            <person name="Palmer J.M."/>
        </authorList>
    </citation>
    <scope>NUCLEOTIDE SEQUENCE [LARGE SCALE GENOMIC DNA]</scope>
    <source>
        <strain evidence="1 2">AS_MEX2019</strain>
        <tissue evidence="1">Muscle</tissue>
    </source>
</reference>
<proteinExistence type="predicted"/>
<comment type="caution">
    <text evidence="1">The sequence shown here is derived from an EMBL/GenBank/DDBJ whole genome shotgun (WGS) entry which is preliminary data.</text>
</comment>
<dbReference type="EMBL" id="JAHRIP010023938">
    <property type="protein sequence ID" value="MEQ2289625.1"/>
    <property type="molecule type" value="Genomic_DNA"/>
</dbReference>
<evidence type="ECO:0000313" key="2">
    <source>
        <dbReference type="Proteomes" id="UP001469553"/>
    </source>
</evidence>